<sequence>MGGKRCVRRAISLSNAYDLKLKKLSTSCDFPPATLASMIIQYALDSPEFIMSVQKQFNKNKHYWVTPVNSQGEITYLP</sequence>
<dbReference type="Proteomes" id="UP000016511">
    <property type="component" value="Unassembled WGS sequence"/>
</dbReference>
<keyword evidence="2" id="KW-1185">Reference proteome</keyword>
<evidence type="ECO:0000313" key="1">
    <source>
        <dbReference type="EMBL" id="ERI10831.1"/>
    </source>
</evidence>
<dbReference type="EMBL" id="AWSJ01000066">
    <property type="protein sequence ID" value="ERI10831.1"/>
    <property type="molecule type" value="Genomic_DNA"/>
</dbReference>
<organism evidence="1 2">
    <name type="scientific">Aneurinibacillus aneurinilyticus ATCC 12856</name>
    <dbReference type="NCBI Taxonomy" id="649747"/>
    <lineage>
        <taxon>Bacteria</taxon>
        <taxon>Bacillati</taxon>
        <taxon>Bacillota</taxon>
        <taxon>Bacilli</taxon>
        <taxon>Bacillales</taxon>
        <taxon>Paenibacillaceae</taxon>
        <taxon>Aneurinibacillus group</taxon>
        <taxon>Aneurinibacillus</taxon>
    </lineage>
</organism>
<gene>
    <name evidence="1" type="ORF">HMPREF0083_01087</name>
</gene>
<evidence type="ECO:0000313" key="2">
    <source>
        <dbReference type="Proteomes" id="UP000016511"/>
    </source>
</evidence>
<proteinExistence type="predicted"/>
<accession>U1YJ90</accession>
<dbReference type="HOGENOM" id="CLU_2614286_0_0_9"/>
<reference evidence="1 2" key="1">
    <citation type="submission" date="2013-08" db="EMBL/GenBank/DDBJ databases">
        <authorList>
            <person name="Weinstock G."/>
            <person name="Sodergren E."/>
            <person name="Wylie T."/>
            <person name="Fulton L."/>
            <person name="Fulton R."/>
            <person name="Fronick C."/>
            <person name="O'Laughlin M."/>
            <person name="Godfrey J."/>
            <person name="Miner T."/>
            <person name="Herter B."/>
            <person name="Appelbaum E."/>
            <person name="Cordes M."/>
            <person name="Lek S."/>
            <person name="Wollam A."/>
            <person name="Pepin K.H."/>
            <person name="Palsikar V.B."/>
            <person name="Mitreva M."/>
            <person name="Wilson R.K."/>
        </authorList>
    </citation>
    <scope>NUCLEOTIDE SEQUENCE [LARGE SCALE GENOMIC DNA]</scope>
    <source>
        <strain evidence="1 2">ATCC 12856</strain>
    </source>
</reference>
<protein>
    <submittedName>
        <fullName evidence="1">Uncharacterized protein</fullName>
    </submittedName>
</protein>
<dbReference type="AlphaFoldDB" id="U1YJ90"/>
<comment type="caution">
    <text evidence="1">The sequence shown here is derived from an EMBL/GenBank/DDBJ whole genome shotgun (WGS) entry which is preliminary data.</text>
</comment>
<name>U1YJ90_ANEAE</name>